<sequence>MYLSPAIITLALAVATTQAAPVDDKSPKQCKIVYKHAFKTQLFSMFGPPPQENTGSLTFYNPENPSGTSFSDYTHKVGDQTQDYHNKKLIWSNNPDKKSCSVAFNGKKTIGQVKTCSDVAPVPGDKNKKMPKGTPKGGSRSGGGRGGGRGRVKRQVGWCAMCEVDFGC</sequence>
<evidence type="ECO:0000313" key="4">
    <source>
        <dbReference type="Proteomes" id="UP000799439"/>
    </source>
</evidence>
<feature type="region of interest" description="Disordered" evidence="1">
    <location>
        <begin position="120"/>
        <end position="151"/>
    </location>
</feature>
<dbReference type="EMBL" id="ML996087">
    <property type="protein sequence ID" value="KAF2151553.1"/>
    <property type="molecule type" value="Genomic_DNA"/>
</dbReference>
<protein>
    <submittedName>
        <fullName evidence="3">Uncharacterized protein</fullName>
    </submittedName>
</protein>
<keyword evidence="2" id="KW-0732">Signal</keyword>
<evidence type="ECO:0000313" key="3">
    <source>
        <dbReference type="EMBL" id="KAF2151553.1"/>
    </source>
</evidence>
<keyword evidence="4" id="KW-1185">Reference proteome</keyword>
<reference evidence="3" key="1">
    <citation type="journal article" date="2020" name="Stud. Mycol.">
        <title>101 Dothideomycetes genomes: a test case for predicting lifestyles and emergence of pathogens.</title>
        <authorList>
            <person name="Haridas S."/>
            <person name="Albert R."/>
            <person name="Binder M."/>
            <person name="Bloem J."/>
            <person name="Labutti K."/>
            <person name="Salamov A."/>
            <person name="Andreopoulos B."/>
            <person name="Baker S."/>
            <person name="Barry K."/>
            <person name="Bills G."/>
            <person name="Bluhm B."/>
            <person name="Cannon C."/>
            <person name="Castanera R."/>
            <person name="Culley D."/>
            <person name="Daum C."/>
            <person name="Ezra D."/>
            <person name="Gonzalez J."/>
            <person name="Henrissat B."/>
            <person name="Kuo A."/>
            <person name="Liang C."/>
            <person name="Lipzen A."/>
            <person name="Lutzoni F."/>
            <person name="Magnuson J."/>
            <person name="Mondo S."/>
            <person name="Nolan M."/>
            <person name="Ohm R."/>
            <person name="Pangilinan J."/>
            <person name="Park H.-J."/>
            <person name="Ramirez L."/>
            <person name="Alfaro M."/>
            <person name="Sun H."/>
            <person name="Tritt A."/>
            <person name="Yoshinaga Y."/>
            <person name="Zwiers L.-H."/>
            <person name="Turgeon B."/>
            <person name="Goodwin S."/>
            <person name="Spatafora J."/>
            <person name="Crous P."/>
            <person name="Grigoriev I."/>
        </authorList>
    </citation>
    <scope>NUCLEOTIDE SEQUENCE</scope>
    <source>
        <strain evidence="3">CBS 260.36</strain>
    </source>
</reference>
<dbReference type="Proteomes" id="UP000799439">
    <property type="component" value="Unassembled WGS sequence"/>
</dbReference>
<dbReference type="AlphaFoldDB" id="A0A9P4IX58"/>
<proteinExistence type="predicted"/>
<organism evidence="3 4">
    <name type="scientific">Myriangium duriaei CBS 260.36</name>
    <dbReference type="NCBI Taxonomy" id="1168546"/>
    <lineage>
        <taxon>Eukaryota</taxon>
        <taxon>Fungi</taxon>
        <taxon>Dikarya</taxon>
        <taxon>Ascomycota</taxon>
        <taxon>Pezizomycotina</taxon>
        <taxon>Dothideomycetes</taxon>
        <taxon>Dothideomycetidae</taxon>
        <taxon>Myriangiales</taxon>
        <taxon>Myriangiaceae</taxon>
        <taxon>Myriangium</taxon>
    </lineage>
</organism>
<name>A0A9P4IX58_9PEZI</name>
<accession>A0A9P4IX58</accession>
<feature type="compositionally biased region" description="Gly residues" evidence="1">
    <location>
        <begin position="135"/>
        <end position="147"/>
    </location>
</feature>
<comment type="caution">
    <text evidence="3">The sequence shown here is derived from an EMBL/GenBank/DDBJ whole genome shotgun (WGS) entry which is preliminary data.</text>
</comment>
<evidence type="ECO:0000256" key="2">
    <source>
        <dbReference type="SAM" id="SignalP"/>
    </source>
</evidence>
<feature type="signal peptide" evidence="2">
    <location>
        <begin position="1"/>
        <end position="19"/>
    </location>
</feature>
<gene>
    <name evidence="3" type="ORF">K461DRAFT_321771</name>
</gene>
<evidence type="ECO:0000256" key="1">
    <source>
        <dbReference type="SAM" id="MobiDB-lite"/>
    </source>
</evidence>
<feature type="chain" id="PRO_5040402839" evidence="2">
    <location>
        <begin position="20"/>
        <end position="168"/>
    </location>
</feature>